<evidence type="ECO:0000313" key="1">
    <source>
        <dbReference type="EMBL" id="BCZ47457.1"/>
    </source>
</evidence>
<keyword evidence="2" id="KW-1185">Reference proteome</keyword>
<name>A0ABN6IZP3_9CLOT</name>
<accession>A0ABN6IZP3</accession>
<reference evidence="2" key="1">
    <citation type="submission" date="2021-07" db="EMBL/GenBank/DDBJ databases">
        <title>Complete genome sequencing of a Clostridium isolate.</title>
        <authorList>
            <person name="Ueki A."/>
            <person name="Tonouchi A."/>
        </authorList>
    </citation>
    <scope>NUCLEOTIDE SEQUENCE [LARGE SCALE GENOMIC DNA]</scope>
    <source>
        <strain evidence="2">C5S11</strain>
    </source>
</reference>
<evidence type="ECO:0000313" key="2">
    <source>
        <dbReference type="Proteomes" id="UP000824633"/>
    </source>
</evidence>
<dbReference type="Gene3D" id="3.55.50.10">
    <property type="entry name" value="Baseplate protein-like domains"/>
    <property type="match status" value="1"/>
</dbReference>
<organism evidence="1 2">
    <name type="scientific">Clostridium gelidum</name>
    <dbReference type="NCBI Taxonomy" id="704125"/>
    <lineage>
        <taxon>Bacteria</taxon>
        <taxon>Bacillati</taxon>
        <taxon>Bacillota</taxon>
        <taxon>Clostridia</taxon>
        <taxon>Eubacteriales</taxon>
        <taxon>Clostridiaceae</taxon>
        <taxon>Clostridium</taxon>
    </lineage>
</organism>
<protein>
    <submittedName>
        <fullName evidence="1">Uncharacterized protein</fullName>
    </submittedName>
</protein>
<proteinExistence type="predicted"/>
<dbReference type="EMBL" id="AP024849">
    <property type="protein sequence ID" value="BCZ47457.1"/>
    <property type="molecule type" value="Genomic_DNA"/>
</dbReference>
<dbReference type="Proteomes" id="UP000824633">
    <property type="component" value="Chromosome"/>
</dbReference>
<dbReference type="SUPFAM" id="SSF69279">
    <property type="entry name" value="Phage tail proteins"/>
    <property type="match status" value="1"/>
</dbReference>
<dbReference type="CDD" id="cd20729">
    <property type="entry name" value="PoNe_LXG-like"/>
    <property type="match status" value="1"/>
</dbReference>
<gene>
    <name evidence="1" type="ORF">psyc5s11_35240</name>
</gene>
<dbReference type="RefSeq" id="WP_224033794.1">
    <property type="nucleotide sequence ID" value="NZ_AP024849.1"/>
</dbReference>
<sequence length="947" mass="104058">MEAIHKLRISCPYEILRIEDIKISCKPSEHGYLYLKCLVDDTINFKYAIEASTEDKIVLYEELEDKEKSIIFNGIIQNVITTNENGIYYLELEAATSSILLDIEEKTRSFQDAEMSYDNLINEILKDYKGYGFTQCMSRPMSIGKSLFQYKETDYEFLKRVASLLGLEVICDIINLNNLFYYGRPDGKKYTLEDRVNYKACKDLERYSKAQVFGIDFHDTDFFYYEVEKRQKMDIGDKIYFKQKDLYVNQYEAKLHKGDLIYKYRFCRDRGIWIDKIYNKKIKGVALEGKVLETAGEKLKIHLNIDESQDPSKAAWFYYAPPTGNILYSMPLVNESAMLYFQDIIEAAPIATNCVRKNGDTCSDFSDTANRYFADENGNYLDMLPGAINFHRSGFNVNLNDQSGITFNSSGNLSIGASGSVDLSAGSVAINAGSVAINATSKLLVQKSKSSYISLENEFYAEASVVYESGSARDSYGAFTDDEPTAGVAAAIAKKVAESIEFAVGALVSAMAGIAASIGSGIGSTPLMGKSNDISNNGMDNLINILQGKPNSINNMSGQTINNSTSTNDVKDYYIGAGETPGMGPVYKDGDKVKLLAQNGENFTATVSSSESGASLDVDNYEAYKKANYDPNNLIPKTGLYAAADVAQETIWGGLKLVTYVPEEWEAFVDQSGLTYHRPGSWESTRESFDKISSNWHNYLYDKAPYKDLFNTDKFLMNIASAIGGIGGIARSVTNIPKLFSGGLKVAAFANGTLSISKVGDINIAAIAGIGKIGAYGLGTGAVISNMMGDFDNFDSKIGTNKQKGNFGEAAADDNILSNQKVKDAGYDLESIGRDAPSSQDDKIVKGIDGLYKNKNPDSDIEYVIDEAKFGSSKLGNTKDGLQISDDWIKGSDRILKAVDGDEDLARKIAKALDRGKVERVLAKVDSNGNVVTYKLNSSGKVIGIWP</sequence>